<gene>
    <name evidence="1" type="ORF">POL72_47375</name>
</gene>
<reference evidence="1 2" key="1">
    <citation type="submission" date="2023-01" db="EMBL/GenBank/DDBJ databases">
        <title>Minimal conservation of predation-associated metabolite biosynthetic gene clusters underscores biosynthetic potential of Myxococcota including descriptions for ten novel species: Archangium lansinium sp. nov., Myxococcus landrumus sp. nov., Nannocystis bai.</title>
        <authorList>
            <person name="Ahearne A."/>
            <person name="Stevens C."/>
            <person name="Dowd S."/>
        </authorList>
    </citation>
    <scope>NUCLEOTIDE SEQUENCE [LARGE SCALE GENOMIC DNA]</scope>
    <source>
        <strain evidence="1 2">WIWO2</strain>
    </source>
</reference>
<dbReference type="PANTHER" id="PTHR43861:SF1">
    <property type="entry name" value="TRANS-ACONITATE 2-METHYLTRANSFERASE"/>
    <property type="match status" value="1"/>
</dbReference>
<dbReference type="GO" id="GO:0032259">
    <property type="term" value="P:methylation"/>
    <property type="evidence" value="ECO:0007669"/>
    <property type="project" value="UniProtKB-KW"/>
</dbReference>
<evidence type="ECO:0000313" key="2">
    <source>
        <dbReference type="Proteomes" id="UP001217485"/>
    </source>
</evidence>
<dbReference type="Pfam" id="PF13489">
    <property type="entry name" value="Methyltransf_23"/>
    <property type="match status" value="1"/>
</dbReference>
<dbReference type="GO" id="GO:0008168">
    <property type="term" value="F:methyltransferase activity"/>
    <property type="evidence" value="ECO:0007669"/>
    <property type="project" value="UniProtKB-KW"/>
</dbReference>
<dbReference type="CDD" id="cd02440">
    <property type="entry name" value="AdoMet_MTases"/>
    <property type="match status" value="1"/>
</dbReference>
<comment type="caution">
    <text evidence="1">The sequence shown here is derived from an EMBL/GenBank/DDBJ whole genome shotgun (WGS) entry which is preliminary data.</text>
</comment>
<dbReference type="RefSeq" id="WP_272103694.1">
    <property type="nucleotide sequence ID" value="NZ_JAQNDK010000006.1"/>
</dbReference>
<evidence type="ECO:0000313" key="1">
    <source>
        <dbReference type="EMBL" id="MDC0685419.1"/>
    </source>
</evidence>
<dbReference type="Gene3D" id="3.40.50.150">
    <property type="entry name" value="Vaccinia Virus protein VP39"/>
    <property type="match status" value="1"/>
</dbReference>
<keyword evidence="1" id="KW-0808">Transferase</keyword>
<dbReference type="PANTHER" id="PTHR43861">
    <property type="entry name" value="TRANS-ACONITATE 2-METHYLTRANSFERASE-RELATED"/>
    <property type="match status" value="1"/>
</dbReference>
<dbReference type="InterPro" id="IPR029063">
    <property type="entry name" value="SAM-dependent_MTases_sf"/>
</dbReference>
<keyword evidence="1" id="KW-0489">Methyltransferase</keyword>
<dbReference type="SUPFAM" id="SSF53335">
    <property type="entry name" value="S-adenosyl-L-methionine-dependent methyltransferases"/>
    <property type="match status" value="1"/>
</dbReference>
<dbReference type="EMBL" id="JAQNDK010000006">
    <property type="protein sequence ID" value="MDC0685419.1"/>
    <property type="molecule type" value="Genomic_DNA"/>
</dbReference>
<name>A0ABT5CG63_9BACT</name>
<keyword evidence="2" id="KW-1185">Reference proteome</keyword>
<protein>
    <submittedName>
        <fullName evidence="1">Methyltransferase domain-containing protein</fullName>
    </submittedName>
</protein>
<organism evidence="1 2">
    <name type="scientific">Sorangium atrum</name>
    <dbReference type="NCBI Taxonomy" id="2995308"/>
    <lineage>
        <taxon>Bacteria</taxon>
        <taxon>Pseudomonadati</taxon>
        <taxon>Myxococcota</taxon>
        <taxon>Polyangia</taxon>
        <taxon>Polyangiales</taxon>
        <taxon>Polyangiaceae</taxon>
        <taxon>Sorangium</taxon>
    </lineage>
</organism>
<proteinExistence type="predicted"/>
<dbReference type="Proteomes" id="UP001217485">
    <property type="component" value="Unassembled WGS sequence"/>
</dbReference>
<accession>A0ABT5CG63</accession>
<sequence>MDREWPLDADDFSAYYAFAPAALAIRECVRLRAVRELDLPEPLLDVGCGDGLFARLAYPDKQAWGIDINPTEVQRAQRTASYRTLICGNIVNVHLPEGFFGSAIANCSLEHVPDLHGALVNIRRALRPGARFVLIVPTPDWTYQLALPEALRSVGLVGLSRAYGDALDRVFSHVHLYDEAGWRDHLARAGFDLVETRPIAGRPTSWAFDFMLYPSLLGYVMRKLTGRWIAMPALRPLTVDVARAVVNALGRLAPGGDAAAEYLLVAQAGPDG</sequence>